<dbReference type="InterPro" id="IPR036280">
    <property type="entry name" value="Multihaem_cyt_sf"/>
</dbReference>
<evidence type="ECO:0000313" key="10">
    <source>
        <dbReference type="Proteomes" id="UP001162734"/>
    </source>
</evidence>
<feature type="chain" id="PRO_5047159531" evidence="8">
    <location>
        <begin position="22"/>
        <end position="465"/>
    </location>
</feature>
<dbReference type="EMBL" id="AP025592">
    <property type="protein sequence ID" value="BDG09255.1"/>
    <property type="molecule type" value="Genomic_DNA"/>
</dbReference>
<keyword evidence="6" id="KW-0408">Iron</keyword>
<keyword evidence="2" id="KW-0813">Transport</keyword>
<gene>
    <name evidence="9" type="primary">omcS_2</name>
    <name evidence="9" type="ORF">AMPC_23680</name>
</gene>
<keyword evidence="7" id="KW-0472">Membrane</keyword>
<reference evidence="10" key="1">
    <citation type="journal article" date="2022" name="Int. J. Syst. Evol. Microbiol.">
        <title>Anaeromyxobacter oryzae sp. nov., Anaeromyxobacter diazotrophicus sp. nov. and Anaeromyxobacter paludicola sp. nov., isolated from paddy soils.</title>
        <authorList>
            <person name="Itoh H."/>
            <person name="Xu Z."/>
            <person name="Mise K."/>
            <person name="Masuda Y."/>
            <person name="Ushijima N."/>
            <person name="Hayakawa C."/>
            <person name="Shiratori Y."/>
            <person name="Senoo K."/>
        </authorList>
    </citation>
    <scope>NUCLEOTIDE SEQUENCE [LARGE SCALE GENOMIC DNA]</scope>
    <source>
        <strain evidence="10">Red630</strain>
    </source>
</reference>
<feature type="signal peptide" evidence="8">
    <location>
        <begin position="1"/>
        <end position="21"/>
    </location>
</feature>
<dbReference type="SUPFAM" id="SSF48695">
    <property type="entry name" value="Multiheme cytochromes"/>
    <property type="match status" value="1"/>
</dbReference>
<evidence type="ECO:0000256" key="5">
    <source>
        <dbReference type="ARBA" id="ARBA00022982"/>
    </source>
</evidence>
<comment type="subcellular location">
    <subcellularLocation>
        <location evidence="1">Membrane</location>
    </subcellularLocation>
</comment>
<evidence type="ECO:0000256" key="7">
    <source>
        <dbReference type="ARBA" id="ARBA00023136"/>
    </source>
</evidence>
<name>A0ABN6NB57_9BACT</name>
<proteinExistence type="predicted"/>
<dbReference type="PANTHER" id="PTHR30333:SF1">
    <property type="entry name" value="CYTOCHROME C-TYPE PROTEIN NAPC"/>
    <property type="match status" value="1"/>
</dbReference>
<dbReference type="PANTHER" id="PTHR30333">
    <property type="entry name" value="CYTOCHROME C-TYPE PROTEIN"/>
    <property type="match status" value="1"/>
</dbReference>
<evidence type="ECO:0000256" key="2">
    <source>
        <dbReference type="ARBA" id="ARBA00022448"/>
    </source>
</evidence>
<keyword evidence="5" id="KW-0249">Electron transport</keyword>
<dbReference type="CDD" id="cd21555">
    <property type="entry name" value="OmcS-like"/>
    <property type="match status" value="1"/>
</dbReference>
<dbReference type="RefSeq" id="WP_248341099.1">
    <property type="nucleotide sequence ID" value="NZ_AP025592.1"/>
</dbReference>
<protein>
    <submittedName>
        <fullName evidence="9">Cytochrome c</fullName>
    </submittedName>
</protein>
<keyword evidence="10" id="KW-1185">Reference proteome</keyword>
<dbReference type="Proteomes" id="UP001162734">
    <property type="component" value="Chromosome"/>
</dbReference>
<accession>A0ABN6NB57</accession>
<keyword evidence="3" id="KW-0349">Heme</keyword>
<organism evidence="9 10">
    <name type="scientific">Anaeromyxobacter paludicola</name>
    <dbReference type="NCBI Taxonomy" id="2918171"/>
    <lineage>
        <taxon>Bacteria</taxon>
        <taxon>Pseudomonadati</taxon>
        <taxon>Myxococcota</taxon>
        <taxon>Myxococcia</taxon>
        <taxon>Myxococcales</taxon>
        <taxon>Cystobacterineae</taxon>
        <taxon>Anaeromyxobacteraceae</taxon>
        <taxon>Anaeromyxobacter</taxon>
    </lineage>
</organism>
<evidence type="ECO:0000256" key="1">
    <source>
        <dbReference type="ARBA" id="ARBA00004370"/>
    </source>
</evidence>
<evidence type="ECO:0000256" key="3">
    <source>
        <dbReference type="ARBA" id="ARBA00022617"/>
    </source>
</evidence>
<evidence type="ECO:0000256" key="8">
    <source>
        <dbReference type="SAM" id="SignalP"/>
    </source>
</evidence>
<evidence type="ECO:0000256" key="6">
    <source>
        <dbReference type="ARBA" id="ARBA00023004"/>
    </source>
</evidence>
<keyword evidence="4" id="KW-0479">Metal-binding</keyword>
<evidence type="ECO:0000256" key="4">
    <source>
        <dbReference type="ARBA" id="ARBA00022723"/>
    </source>
</evidence>
<sequence length="465" mass="47793">MKSFRFALALVATIAAGNAWAFHDGGVAYCDGCHSMHNSSGNKSMSGGRNTGLTGWNSGGKASTVQFQGNNYLLQGSDNSSTCLNCHAAADTAPSSYHVMTFPAPAAGSAPVERTPGGDFAWLTQTYKGTASYGAPVTSKGERHGHNVVAQDYGLVADATLTTAPGGNYPAASLSCASCHDPHSRARITDVNGTITNTAFGSATLPIGGPGSYGAAPTADEAVGVYRLLAPSNYSQMSVPGVMAFNANPPVAVAPATYNRTEAVTETRVAYGAGMSEWCSNCHRSIHNDNVNAANTALIHPAGNGAKLTATANNLAGAANGTTIAAIYNAYKKSGDLTGTSAGSYTSLVPYEEGTTVIATLAGHAVNDGTQTGGPSLGSENVSCLSCHRAHAGGFDSMTRWNNKAEFLTLGGQWPGSDSPVAEGAYGQYSMGMNQATYQAAMYDRPATNFAFAQRSLCNKCHAKD</sequence>
<evidence type="ECO:0000313" key="9">
    <source>
        <dbReference type="EMBL" id="BDG09255.1"/>
    </source>
</evidence>
<dbReference type="InterPro" id="IPR051174">
    <property type="entry name" value="Cytochrome_c-type_ET"/>
</dbReference>
<keyword evidence="8" id="KW-0732">Signal</keyword>